<dbReference type="OrthoDB" id="354826at2759"/>
<dbReference type="PANTHER" id="PTHR24355:SF18">
    <property type="entry name" value="G PROTEIN-COUPLED RECEPTOR KINASE"/>
    <property type="match status" value="1"/>
</dbReference>
<organism evidence="7 8">
    <name type="scientific">Protopolystoma xenopodis</name>
    <dbReference type="NCBI Taxonomy" id="117903"/>
    <lineage>
        <taxon>Eukaryota</taxon>
        <taxon>Metazoa</taxon>
        <taxon>Spiralia</taxon>
        <taxon>Lophotrochozoa</taxon>
        <taxon>Platyhelminthes</taxon>
        <taxon>Monogenea</taxon>
        <taxon>Polyopisthocotylea</taxon>
        <taxon>Polystomatidea</taxon>
        <taxon>Polystomatidae</taxon>
        <taxon>Protopolystoma</taxon>
    </lineage>
</organism>
<evidence type="ECO:0000256" key="5">
    <source>
        <dbReference type="ARBA" id="ARBA00022840"/>
    </source>
</evidence>
<evidence type="ECO:0000313" key="7">
    <source>
        <dbReference type="EMBL" id="VEL11152.1"/>
    </source>
</evidence>
<evidence type="ECO:0000259" key="6">
    <source>
        <dbReference type="PROSITE" id="PS51285"/>
    </source>
</evidence>
<comment type="caution">
    <text evidence="7">The sequence shown here is derived from an EMBL/GenBank/DDBJ whole genome shotgun (WGS) entry which is preliminary data.</text>
</comment>
<dbReference type="GO" id="GO:0004703">
    <property type="term" value="F:G protein-coupled receptor kinase activity"/>
    <property type="evidence" value="ECO:0007669"/>
    <property type="project" value="TreeGrafter"/>
</dbReference>
<dbReference type="GO" id="GO:0001664">
    <property type="term" value="F:G protein-coupled receptor binding"/>
    <property type="evidence" value="ECO:0007669"/>
    <property type="project" value="TreeGrafter"/>
</dbReference>
<evidence type="ECO:0000256" key="4">
    <source>
        <dbReference type="ARBA" id="ARBA00022777"/>
    </source>
</evidence>
<evidence type="ECO:0000256" key="3">
    <source>
        <dbReference type="ARBA" id="ARBA00022741"/>
    </source>
</evidence>
<keyword evidence="4" id="KW-0418">Kinase</keyword>
<proteinExistence type="predicted"/>
<keyword evidence="2" id="KW-0808">Transferase</keyword>
<sequence>MGQALELKEHPFFEGVDWDAVYHRRYSPPLVPPYGEVNAADAFDIGSFDDDDTQGIKTVKHLGTLSDSTCLWLLALAHLYSEKSNPKPIQLSITACSFWMRFISVWELRLYTFNHPQVGASLTFILLLQLSLMVDCSNL</sequence>
<keyword evidence="3" id="KW-0547">Nucleotide-binding</keyword>
<name>A0A3S5B277_9PLAT</name>
<protein>
    <recommendedName>
        <fullName evidence="6">AGC-kinase C-terminal domain-containing protein</fullName>
    </recommendedName>
</protein>
<dbReference type="Gene3D" id="1.10.510.10">
    <property type="entry name" value="Transferase(Phosphotransferase) domain 1"/>
    <property type="match status" value="1"/>
</dbReference>
<keyword evidence="1" id="KW-0723">Serine/threonine-protein kinase</keyword>
<evidence type="ECO:0000256" key="1">
    <source>
        <dbReference type="ARBA" id="ARBA00022527"/>
    </source>
</evidence>
<keyword evidence="5" id="KW-0067">ATP-binding</keyword>
<reference evidence="7" key="1">
    <citation type="submission" date="2018-11" db="EMBL/GenBank/DDBJ databases">
        <authorList>
            <consortium name="Pathogen Informatics"/>
        </authorList>
    </citation>
    <scope>NUCLEOTIDE SEQUENCE</scope>
</reference>
<dbReference type="GO" id="GO:0005524">
    <property type="term" value="F:ATP binding"/>
    <property type="evidence" value="ECO:0007669"/>
    <property type="project" value="UniProtKB-KW"/>
</dbReference>
<dbReference type="SMART" id="SM00133">
    <property type="entry name" value="S_TK_X"/>
    <property type="match status" value="1"/>
</dbReference>
<dbReference type="GO" id="GO:0007186">
    <property type="term" value="P:G protein-coupled receptor signaling pathway"/>
    <property type="evidence" value="ECO:0007669"/>
    <property type="project" value="TreeGrafter"/>
</dbReference>
<keyword evidence="8" id="KW-1185">Reference proteome</keyword>
<dbReference type="PROSITE" id="PS51285">
    <property type="entry name" value="AGC_KINASE_CTER"/>
    <property type="match status" value="1"/>
</dbReference>
<dbReference type="EMBL" id="CAAALY010010987">
    <property type="protein sequence ID" value="VEL11152.1"/>
    <property type="molecule type" value="Genomic_DNA"/>
</dbReference>
<dbReference type="PANTHER" id="PTHR24355">
    <property type="entry name" value="G PROTEIN-COUPLED RECEPTOR KINASE/RIBOSOMAL PROTEIN S6 KINASE"/>
    <property type="match status" value="1"/>
</dbReference>
<dbReference type="GO" id="GO:0009966">
    <property type="term" value="P:regulation of signal transduction"/>
    <property type="evidence" value="ECO:0007669"/>
    <property type="project" value="TreeGrafter"/>
</dbReference>
<gene>
    <name evidence="7" type="ORF">PXEA_LOCUS4592</name>
</gene>
<evidence type="ECO:0000256" key="2">
    <source>
        <dbReference type="ARBA" id="ARBA00022679"/>
    </source>
</evidence>
<accession>A0A3S5B277</accession>
<dbReference type="Proteomes" id="UP000784294">
    <property type="component" value="Unassembled WGS sequence"/>
</dbReference>
<feature type="domain" description="AGC-kinase C-terminal" evidence="6">
    <location>
        <begin position="14"/>
        <end position="68"/>
    </location>
</feature>
<dbReference type="InterPro" id="IPR000961">
    <property type="entry name" value="AGC-kinase_C"/>
</dbReference>
<evidence type="ECO:0000313" key="8">
    <source>
        <dbReference type="Proteomes" id="UP000784294"/>
    </source>
</evidence>
<dbReference type="Gene3D" id="3.30.200.20">
    <property type="entry name" value="Phosphorylase Kinase, domain 1"/>
    <property type="match status" value="1"/>
</dbReference>
<dbReference type="AlphaFoldDB" id="A0A3S5B277"/>